<sequence length="390" mass="43345">MGPCKSHGTRAGEMRTTEAVNSSAWVILGAASDNGMSKMKQLKKVPTATGVKVEGIPGALIDLSNAMLEDPRIVHINDNSFLQVYSEQALFEAEMDGVWLTGSAKEVIADAPERQRKEGWASVRAAISTTVRMWILRGYMALGGRDDGPAAIKDYSQALEVLEWGRQAWRDVKKEDRGIIFDDQFFRGVRSIYLQALMTAERQASGNDAEDLLNTILEEAQDMLRDISSPETALPEGIYDPGFVSSFVLYPRGRALSMVGYYHNHIARQLVLQKNASAFEHFTKAACAYFEAGQMYPEDDELHAWFLHSGLVASKLCGCPISEALPIFEKIRLAIPKMKPIWEYSGLAHTGRDGALQEDVKNEESLRKALQEGRLTPDDFILPEPLQFSL</sequence>
<dbReference type="STRING" id="1314785.A0A165E493"/>
<evidence type="ECO:0000313" key="1">
    <source>
        <dbReference type="EMBL" id="KZT06216.1"/>
    </source>
</evidence>
<evidence type="ECO:0000313" key="2">
    <source>
        <dbReference type="Proteomes" id="UP000076871"/>
    </source>
</evidence>
<dbReference type="Proteomes" id="UP000076871">
    <property type="component" value="Unassembled WGS sequence"/>
</dbReference>
<dbReference type="RefSeq" id="XP_040763956.1">
    <property type="nucleotide sequence ID" value="XM_040901496.1"/>
</dbReference>
<proteinExistence type="predicted"/>
<dbReference type="EMBL" id="KV427625">
    <property type="protein sequence ID" value="KZT06216.1"/>
    <property type="molecule type" value="Genomic_DNA"/>
</dbReference>
<dbReference type="OrthoDB" id="2423701at2759"/>
<dbReference type="AlphaFoldDB" id="A0A165E493"/>
<name>A0A165E493_9APHY</name>
<accession>A0A165E493</accession>
<gene>
    <name evidence="1" type="ORF">LAESUDRAFT_184545</name>
</gene>
<keyword evidence="2" id="KW-1185">Reference proteome</keyword>
<protein>
    <submittedName>
        <fullName evidence="1">Uncharacterized protein</fullName>
    </submittedName>
</protein>
<dbReference type="InParanoid" id="A0A165E493"/>
<organism evidence="1 2">
    <name type="scientific">Laetiporus sulphureus 93-53</name>
    <dbReference type="NCBI Taxonomy" id="1314785"/>
    <lineage>
        <taxon>Eukaryota</taxon>
        <taxon>Fungi</taxon>
        <taxon>Dikarya</taxon>
        <taxon>Basidiomycota</taxon>
        <taxon>Agaricomycotina</taxon>
        <taxon>Agaricomycetes</taxon>
        <taxon>Polyporales</taxon>
        <taxon>Laetiporus</taxon>
    </lineage>
</organism>
<reference evidence="1 2" key="1">
    <citation type="journal article" date="2016" name="Mol. Biol. Evol.">
        <title>Comparative Genomics of Early-Diverging Mushroom-Forming Fungi Provides Insights into the Origins of Lignocellulose Decay Capabilities.</title>
        <authorList>
            <person name="Nagy L.G."/>
            <person name="Riley R."/>
            <person name="Tritt A."/>
            <person name="Adam C."/>
            <person name="Daum C."/>
            <person name="Floudas D."/>
            <person name="Sun H."/>
            <person name="Yadav J.S."/>
            <person name="Pangilinan J."/>
            <person name="Larsson K.H."/>
            <person name="Matsuura K."/>
            <person name="Barry K."/>
            <person name="Labutti K."/>
            <person name="Kuo R."/>
            <person name="Ohm R.A."/>
            <person name="Bhattacharya S.S."/>
            <person name="Shirouzu T."/>
            <person name="Yoshinaga Y."/>
            <person name="Martin F.M."/>
            <person name="Grigoriev I.V."/>
            <person name="Hibbett D.S."/>
        </authorList>
    </citation>
    <scope>NUCLEOTIDE SEQUENCE [LARGE SCALE GENOMIC DNA]</scope>
    <source>
        <strain evidence="1 2">93-53</strain>
    </source>
</reference>
<dbReference type="GeneID" id="63818528"/>